<reference evidence="2" key="2">
    <citation type="submission" date="2021-08" db="EMBL/GenBank/DDBJ databases">
        <authorList>
            <person name="Tani A."/>
            <person name="Ola A."/>
            <person name="Ogura Y."/>
            <person name="Katsura K."/>
            <person name="Hayashi T."/>
        </authorList>
    </citation>
    <scope>NUCLEOTIDE SEQUENCE</scope>
    <source>
        <strain evidence="2">DSM 23674</strain>
    </source>
</reference>
<name>A0ABQ4TIM6_9HYPH</name>
<keyword evidence="3" id="KW-1185">Reference proteome</keyword>
<keyword evidence="1" id="KW-0732">Signal</keyword>
<proteinExistence type="predicted"/>
<protein>
    <submittedName>
        <fullName evidence="2">Uncharacterized protein</fullName>
    </submittedName>
</protein>
<feature type="signal peptide" evidence="1">
    <location>
        <begin position="1"/>
        <end position="34"/>
    </location>
</feature>
<gene>
    <name evidence="2" type="ORF">EKPJFOCH_0035</name>
</gene>
<dbReference type="EMBL" id="BPRA01000001">
    <property type="protein sequence ID" value="GJE53570.1"/>
    <property type="molecule type" value="Genomic_DNA"/>
</dbReference>
<evidence type="ECO:0000313" key="3">
    <source>
        <dbReference type="Proteomes" id="UP001055101"/>
    </source>
</evidence>
<sequence length="140" mass="15316">MCPRIDRHRTATALAVSLHVLALSALVTPLASHAQVVEDGSDTAIGKANARIVLDLIGQRFEELAPKVTSLRKAEGSWICGSVNVKNRDGLYSGERGFVVDLSNAFFGRVPDGPELLNPRAEGFQAMEEIRQIYFKMCMD</sequence>
<dbReference type="Proteomes" id="UP001055101">
    <property type="component" value="Unassembled WGS sequence"/>
</dbReference>
<accession>A0ABQ4TIM6</accession>
<evidence type="ECO:0000256" key="1">
    <source>
        <dbReference type="SAM" id="SignalP"/>
    </source>
</evidence>
<evidence type="ECO:0000313" key="2">
    <source>
        <dbReference type="EMBL" id="GJE53570.1"/>
    </source>
</evidence>
<comment type="caution">
    <text evidence="2">The sequence shown here is derived from an EMBL/GenBank/DDBJ whole genome shotgun (WGS) entry which is preliminary data.</text>
</comment>
<organism evidence="2 3">
    <name type="scientific">Methylobacterium thuringiense</name>
    <dbReference type="NCBI Taxonomy" id="1003091"/>
    <lineage>
        <taxon>Bacteria</taxon>
        <taxon>Pseudomonadati</taxon>
        <taxon>Pseudomonadota</taxon>
        <taxon>Alphaproteobacteria</taxon>
        <taxon>Hyphomicrobiales</taxon>
        <taxon>Methylobacteriaceae</taxon>
        <taxon>Methylobacterium</taxon>
    </lineage>
</organism>
<feature type="chain" id="PRO_5046023870" evidence="1">
    <location>
        <begin position="35"/>
        <end position="140"/>
    </location>
</feature>
<reference evidence="2" key="1">
    <citation type="journal article" date="2021" name="Front. Microbiol.">
        <title>Comprehensive Comparative Genomics and Phenotyping of Methylobacterium Species.</title>
        <authorList>
            <person name="Alessa O."/>
            <person name="Ogura Y."/>
            <person name="Fujitani Y."/>
            <person name="Takami H."/>
            <person name="Hayashi T."/>
            <person name="Sahin N."/>
            <person name="Tani A."/>
        </authorList>
    </citation>
    <scope>NUCLEOTIDE SEQUENCE</scope>
    <source>
        <strain evidence="2">DSM 23674</strain>
    </source>
</reference>